<evidence type="ECO:0000256" key="3">
    <source>
        <dbReference type="PROSITE-ProRule" id="PRU01161"/>
    </source>
</evidence>
<dbReference type="InterPro" id="IPR018247">
    <property type="entry name" value="EF_Hand_1_Ca_BS"/>
</dbReference>
<keyword evidence="6" id="KW-1185">Reference proteome</keyword>
<reference evidence="7 8" key="1">
    <citation type="submission" date="2025-04" db="UniProtKB">
        <authorList>
            <consortium name="RefSeq"/>
        </authorList>
    </citation>
    <scope>IDENTIFICATION</scope>
</reference>
<sequence>MGNSHGNRVNDCKAREKSLQKLEENAFKCDESEDASQRSPSSLGQVDKEARLVKIEDYEFPFENLIFEGGGNKSLAYIGSVKCLEDIGMMSQIKRVAGCSSGAITAVNIALGYTTTEAEAFLSENMEDVILDHSCGYLSLLPNLIKRFGWNPGKAIYNWFGDRIQAKSAKRNPDMTFLDLYKEKNVELCIVVTNVNQMRTEYCHIKTTPDMPIREALRMSIGVPGLFAAAVHQNKCDTDLYVDGGVLCNYPLHCFDGWYLSMSPDDTFLQKMAPLNNLRQLMFERFKETNLKSLGFKLYDDQESDLLRFELEQRVGSHDPPAPSKKTKLYETREKKRKMATHAEREHGRTVAASDAFINALKRYNLTDKEFITKDELTKALQDKQLFPDEYSNLLFGPNISLDKAFRIIDEDGSGKIAFRELIQFIEAHGIRMQERFQGYSRADVENVGQFFLTLGNTILTNMPSAHLKKGDEDRTVGVNTGYVFSSDYTLEDADREFLIQRGYNATKAFLQYYVVKNPQTKRKQNVYPSVK</sequence>
<keyword evidence="1" id="KW-0106">Calcium</keyword>
<feature type="active site" description="Nucleophile" evidence="3">
    <location>
        <position position="100"/>
    </location>
</feature>
<protein>
    <submittedName>
        <fullName evidence="7 8">Uncharacterized protein LOC106052941</fullName>
    </submittedName>
</protein>
<keyword evidence="2 3" id="KW-0443">Lipid metabolism</keyword>
<dbReference type="RefSeq" id="XP_055864858.1">
    <property type="nucleotide sequence ID" value="XM_056008883.1"/>
</dbReference>
<feature type="short sequence motif" description="DGA/G" evidence="3">
    <location>
        <begin position="243"/>
        <end position="245"/>
    </location>
</feature>
<evidence type="ECO:0000259" key="4">
    <source>
        <dbReference type="PROSITE" id="PS50222"/>
    </source>
</evidence>
<dbReference type="CDD" id="cd07207">
    <property type="entry name" value="Pat_ExoU_VipD_like"/>
    <property type="match status" value="1"/>
</dbReference>
<keyword evidence="3" id="KW-0442">Lipid degradation</keyword>
<dbReference type="SMART" id="SM00054">
    <property type="entry name" value="EFh"/>
    <property type="match status" value="1"/>
</dbReference>
<dbReference type="Gene3D" id="3.40.1090.10">
    <property type="entry name" value="Cytosolic phospholipase A2 catalytic domain"/>
    <property type="match status" value="2"/>
</dbReference>
<comment type="caution">
    <text evidence="3">Lacks conserved residue(s) required for the propagation of feature annotation.</text>
</comment>
<dbReference type="Gene3D" id="1.10.238.10">
    <property type="entry name" value="EF-hand"/>
    <property type="match status" value="1"/>
</dbReference>
<dbReference type="Proteomes" id="UP001165740">
    <property type="component" value="Chromosome 13"/>
</dbReference>
<dbReference type="InterPro" id="IPR002641">
    <property type="entry name" value="PNPLA_dom"/>
</dbReference>
<dbReference type="GO" id="GO:0005509">
    <property type="term" value="F:calcium ion binding"/>
    <property type="evidence" value="ECO:0007669"/>
    <property type="project" value="InterPro"/>
</dbReference>
<evidence type="ECO:0000313" key="7">
    <source>
        <dbReference type="RefSeq" id="XP_055864858.1"/>
    </source>
</evidence>
<dbReference type="PANTHER" id="PTHR46394">
    <property type="entry name" value="ANNEXIN"/>
    <property type="match status" value="1"/>
</dbReference>
<dbReference type="RefSeq" id="XP_055864861.1">
    <property type="nucleotide sequence ID" value="XM_056008886.1"/>
</dbReference>
<dbReference type="OrthoDB" id="412240at2759"/>
<evidence type="ECO:0000259" key="5">
    <source>
        <dbReference type="PROSITE" id="PS51635"/>
    </source>
</evidence>
<dbReference type="PROSITE" id="PS50222">
    <property type="entry name" value="EF_HAND_2"/>
    <property type="match status" value="1"/>
</dbReference>
<evidence type="ECO:0000256" key="2">
    <source>
        <dbReference type="ARBA" id="ARBA00023098"/>
    </source>
</evidence>
<evidence type="ECO:0000313" key="8">
    <source>
        <dbReference type="RefSeq" id="XP_055864859.1"/>
    </source>
</evidence>
<feature type="domain" description="PNPLA" evidence="5">
    <location>
        <begin position="65"/>
        <end position="256"/>
    </location>
</feature>
<organism evidence="6 8">
    <name type="scientific">Biomphalaria glabrata</name>
    <name type="common">Bloodfluke planorb</name>
    <name type="synonym">Freshwater snail</name>
    <dbReference type="NCBI Taxonomy" id="6526"/>
    <lineage>
        <taxon>Eukaryota</taxon>
        <taxon>Metazoa</taxon>
        <taxon>Spiralia</taxon>
        <taxon>Lophotrochozoa</taxon>
        <taxon>Mollusca</taxon>
        <taxon>Gastropoda</taxon>
        <taxon>Heterobranchia</taxon>
        <taxon>Euthyneura</taxon>
        <taxon>Panpulmonata</taxon>
        <taxon>Hygrophila</taxon>
        <taxon>Lymnaeoidea</taxon>
        <taxon>Planorbidae</taxon>
        <taxon>Biomphalaria</taxon>
    </lineage>
</organism>
<keyword evidence="3" id="KW-0378">Hydrolase</keyword>
<dbReference type="InterPro" id="IPR016035">
    <property type="entry name" value="Acyl_Trfase/lysoPLipase"/>
</dbReference>
<evidence type="ECO:0000313" key="9">
    <source>
        <dbReference type="RefSeq" id="XP_055864861.1"/>
    </source>
</evidence>
<dbReference type="AlphaFoldDB" id="A0A9W2YQF3"/>
<dbReference type="InterPro" id="IPR011992">
    <property type="entry name" value="EF-hand-dom_pair"/>
</dbReference>
<evidence type="ECO:0000313" key="6">
    <source>
        <dbReference type="Proteomes" id="UP001165740"/>
    </source>
</evidence>
<feature type="short sequence motif" description="GXSXG" evidence="3">
    <location>
        <begin position="98"/>
        <end position="102"/>
    </location>
</feature>
<dbReference type="SUPFAM" id="SSF47473">
    <property type="entry name" value="EF-hand"/>
    <property type="match status" value="1"/>
</dbReference>
<dbReference type="OMA" id="YMESYLE"/>
<evidence type="ECO:0000256" key="1">
    <source>
        <dbReference type="ARBA" id="ARBA00022837"/>
    </source>
</evidence>
<dbReference type="Pfam" id="PF01734">
    <property type="entry name" value="Patatin"/>
    <property type="match status" value="1"/>
</dbReference>
<dbReference type="GO" id="GO:0016787">
    <property type="term" value="F:hydrolase activity"/>
    <property type="evidence" value="ECO:0007669"/>
    <property type="project" value="UniProtKB-UniRule"/>
</dbReference>
<gene>
    <name evidence="7 8 9" type="primary">LOC106052941</name>
</gene>
<dbReference type="InterPro" id="IPR002048">
    <property type="entry name" value="EF_hand_dom"/>
</dbReference>
<dbReference type="GeneID" id="106052941"/>
<dbReference type="RefSeq" id="XP_055864859.1">
    <property type="nucleotide sequence ID" value="XM_056008884.1"/>
</dbReference>
<name>A0A9W2YQF3_BIOGL</name>
<dbReference type="PANTHER" id="PTHR46394:SF1">
    <property type="entry name" value="PNPLA DOMAIN-CONTAINING PROTEIN"/>
    <property type="match status" value="1"/>
</dbReference>
<dbReference type="InterPro" id="IPR052580">
    <property type="entry name" value="Lipid_Hydrolase"/>
</dbReference>
<feature type="domain" description="EF-hand" evidence="4">
    <location>
        <begin position="397"/>
        <end position="432"/>
    </location>
</feature>
<feature type="active site" description="Proton acceptor" evidence="3">
    <location>
        <position position="243"/>
    </location>
</feature>
<dbReference type="GO" id="GO:0016042">
    <property type="term" value="P:lipid catabolic process"/>
    <property type="evidence" value="ECO:0007669"/>
    <property type="project" value="UniProtKB-UniRule"/>
</dbReference>
<accession>A0A9W2YQF3</accession>
<dbReference type="PROSITE" id="PS51635">
    <property type="entry name" value="PNPLA"/>
    <property type="match status" value="1"/>
</dbReference>
<proteinExistence type="predicted"/>
<dbReference type="SUPFAM" id="SSF52151">
    <property type="entry name" value="FabD/lysophospholipase-like"/>
    <property type="match status" value="1"/>
</dbReference>
<dbReference type="PROSITE" id="PS00018">
    <property type="entry name" value="EF_HAND_1"/>
    <property type="match status" value="1"/>
</dbReference>